<feature type="compositionally biased region" description="Low complexity" evidence="1">
    <location>
        <begin position="31"/>
        <end position="58"/>
    </location>
</feature>
<proteinExistence type="predicted"/>
<reference evidence="2 3" key="1">
    <citation type="submission" date="2018-03" db="EMBL/GenBank/DDBJ databases">
        <authorList>
            <person name="Guldener U."/>
        </authorList>
    </citation>
    <scope>NUCLEOTIDE SEQUENCE [LARGE SCALE GENOMIC DNA]</scope>
    <source>
        <strain evidence="2 3">DAOM196992</strain>
    </source>
</reference>
<feature type="compositionally biased region" description="Low complexity" evidence="1">
    <location>
        <begin position="86"/>
        <end position="96"/>
    </location>
</feature>
<keyword evidence="3" id="KW-1185">Reference proteome</keyword>
<sequence length="130" mass="13996">MALPPYVSSGGPARALALLPPGPLQNPSTTHPSLLPSYHHHPTAAATTRQPPTRQPAASRQLPPKPASQPTAIRAGQPPAKRSRQPSTAASESAASPAALPLIPLRCYFRSAAINRRRRQRRPLQSLRRF</sequence>
<evidence type="ECO:0000313" key="3">
    <source>
        <dbReference type="Proteomes" id="UP000323386"/>
    </source>
</evidence>
<protein>
    <submittedName>
        <fullName evidence="2">Uncharacterized protein</fullName>
    </submittedName>
</protein>
<gene>
    <name evidence="2" type="ORF">PSFLO_06937</name>
</gene>
<name>A0A5C3FCQ6_9BASI</name>
<feature type="compositionally biased region" description="Low complexity" evidence="1">
    <location>
        <begin position="10"/>
        <end position="19"/>
    </location>
</feature>
<organism evidence="2 3">
    <name type="scientific">Pseudozyma flocculosa</name>
    <dbReference type="NCBI Taxonomy" id="84751"/>
    <lineage>
        <taxon>Eukaryota</taxon>
        <taxon>Fungi</taxon>
        <taxon>Dikarya</taxon>
        <taxon>Basidiomycota</taxon>
        <taxon>Ustilaginomycotina</taxon>
        <taxon>Ustilaginomycetes</taxon>
        <taxon>Ustilaginales</taxon>
        <taxon>Ustilaginaceae</taxon>
        <taxon>Pseudozyma</taxon>
    </lineage>
</organism>
<dbReference type="EMBL" id="OOIP01000027">
    <property type="protein sequence ID" value="SPO41455.1"/>
    <property type="molecule type" value="Genomic_DNA"/>
</dbReference>
<evidence type="ECO:0000313" key="2">
    <source>
        <dbReference type="EMBL" id="SPO41455.1"/>
    </source>
</evidence>
<accession>A0A5C3FCQ6</accession>
<evidence type="ECO:0000256" key="1">
    <source>
        <dbReference type="SAM" id="MobiDB-lite"/>
    </source>
</evidence>
<dbReference type="Proteomes" id="UP000323386">
    <property type="component" value="Unassembled WGS sequence"/>
</dbReference>
<dbReference type="AlphaFoldDB" id="A0A5C3FCQ6"/>
<feature type="region of interest" description="Disordered" evidence="1">
    <location>
        <begin position="1"/>
        <end position="96"/>
    </location>
</feature>